<comment type="caution">
    <text evidence="1">The sequence shown here is derived from an EMBL/GenBank/DDBJ whole genome shotgun (WGS) entry which is preliminary data.</text>
</comment>
<proteinExistence type="predicted"/>
<protein>
    <submittedName>
        <fullName evidence="1">Uncharacterized protein</fullName>
    </submittedName>
</protein>
<dbReference type="Proteomes" id="UP001589575">
    <property type="component" value="Unassembled WGS sequence"/>
</dbReference>
<organism evidence="1 2">
    <name type="scientific">Citricoccus parietis</name>
    <dbReference type="NCBI Taxonomy" id="592307"/>
    <lineage>
        <taxon>Bacteria</taxon>
        <taxon>Bacillati</taxon>
        <taxon>Actinomycetota</taxon>
        <taxon>Actinomycetes</taxon>
        <taxon>Micrococcales</taxon>
        <taxon>Micrococcaceae</taxon>
        <taxon>Citricoccus</taxon>
    </lineage>
</organism>
<evidence type="ECO:0000313" key="2">
    <source>
        <dbReference type="Proteomes" id="UP001589575"/>
    </source>
</evidence>
<name>A0ABV5FY66_9MICC</name>
<dbReference type="EMBL" id="JBHMFI010000001">
    <property type="protein sequence ID" value="MFB9071600.1"/>
    <property type="molecule type" value="Genomic_DNA"/>
</dbReference>
<sequence length="49" mass="5164">MEGPASFQSSSCTVCEWSGQWVAVSRDSAMPTLVKSTGTEPAGCNGIRR</sequence>
<evidence type="ECO:0000313" key="1">
    <source>
        <dbReference type="EMBL" id="MFB9071600.1"/>
    </source>
</evidence>
<reference evidence="1 2" key="1">
    <citation type="submission" date="2024-09" db="EMBL/GenBank/DDBJ databases">
        <authorList>
            <person name="Sun Q."/>
            <person name="Mori K."/>
        </authorList>
    </citation>
    <scope>NUCLEOTIDE SEQUENCE [LARGE SCALE GENOMIC DNA]</scope>
    <source>
        <strain evidence="1 2">CCM 7609</strain>
    </source>
</reference>
<accession>A0ABV5FY66</accession>
<keyword evidence="2" id="KW-1185">Reference proteome</keyword>
<gene>
    <name evidence="1" type="ORF">ACFFX0_10445</name>
</gene>